<evidence type="ECO:0000313" key="3">
    <source>
        <dbReference type="EMBL" id="KAF0675980.1"/>
    </source>
</evidence>
<gene>
    <name evidence="3" type="ORF">PMES_01735</name>
</gene>
<comment type="caution">
    <text evidence="3">The sequence shown here is derived from an EMBL/GenBank/DDBJ whole genome shotgun (WGS) entry which is preliminary data.</text>
</comment>
<feature type="region of interest" description="Disordered" evidence="1">
    <location>
        <begin position="151"/>
        <end position="181"/>
    </location>
</feature>
<sequence length="181" mass="19267">MSFLRPEARAALWRWREALCGGAVTALGIYWMVGPGRLLFWVGGTATVIGAALIGAGIQRGRFRPAGGGPGVVRVVEGELAYFGPFDGGTLIIEDLTYVDRQGDLWILRAAGGGTLEIPVDAEGAEALFDVFNRLPGFSMARLLAEREAPQGAPAAIGGPNAHPGTEPVRPIWQRRAPRLH</sequence>
<dbReference type="Proteomes" id="UP000698242">
    <property type="component" value="Unassembled WGS sequence"/>
</dbReference>
<feature type="transmembrane region" description="Helical" evidence="2">
    <location>
        <begin position="38"/>
        <end position="58"/>
    </location>
</feature>
<accession>A0A921NR20</accession>
<protein>
    <submittedName>
        <fullName evidence="3">Uncharacterized protein</fullName>
    </submittedName>
</protein>
<reference evidence="3" key="1">
    <citation type="submission" date="2013-03" db="EMBL/GenBank/DDBJ databases">
        <title>Genome Sequence of the Profundibacterium mesophilum strain KAUST100406-0324T from Red Sea, a novel genus in the family Rhodobacteraceae.</title>
        <authorList>
            <person name="Essack M."/>
            <person name="Alam I."/>
            <person name="Lafi F."/>
            <person name="Alawi W."/>
            <person name="Kamanu F."/>
            <person name="Al-Suwailem A."/>
            <person name="Lee O.O."/>
            <person name="Xu Y."/>
            <person name="Bajic V."/>
            <person name="Qian P.-Y."/>
            <person name="Archer J."/>
        </authorList>
    </citation>
    <scope>NUCLEOTIDE SEQUENCE</scope>
    <source>
        <strain evidence="3">KAUST100406-0324</strain>
    </source>
</reference>
<feature type="transmembrane region" description="Helical" evidence="2">
    <location>
        <begin position="12"/>
        <end position="32"/>
    </location>
</feature>
<evidence type="ECO:0000313" key="4">
    <source>
        <dbReference type="Proteomes" id="UP000698242"/>
    </source>
</evidence>
<keyword evidence="2" id="KW-0472">Membrane</keyword>
<dbReference type="RefSeq" id="WP_159965300.1">
    <property type="nucleotide sequence ID" value="NZ_APKE01000020.1"/>
</dbReference>
<evidence type="ECO:0000256" key="1">
    <source>
        <dbReference type="SAM" id="MobiDB-lite"/>
    </source>
</evidence>
<dbReference type="EMBL" id="APKE01000020">
    <property type="protein sequence ID" value="KAF0675980.1"/>
    <property type="molecule type" value="Genomic_DNA"/>
</dbReference>
<dbReference type="OrthoDB" id="7851333at2"/>
<evidence type="ECO:0000256" key="2">
    <source>
        <dbReference type="SAM" id="Phobius"/>
    </source>
</evidence>
<keyword evidence="4" id="KW-1185">Reference proteome</keyword>
<keyword evidence="2" id="KW-0812">Transmembrane</keyword>
<organism evidence="3 4">
    <name type="scientific">Profundibacterium mesophilum KAUST100406-0324</name>
    <dbReference type="NCBI Taxonomy" id="1037889"/>
    <lineage>
        <taxon>Bacteria</taxon>
        <taxon>Pseudomonadati</taxon>
        <taxon>Pseudomonadota</taxon>
        <taxon>Alphaproteobacteria</taxon>
        <taxon>Rhodobacterales</taxon>
        <taxon>Roseobacteraceae</taxon>
        <taxon>Profundibacterium</taxon>
    </lineage>
</organism>
<dbReference type="AlphaFoldDB" id="A0A921NR20"/>
<feature type="compositionally biased region" description="Low complexity" evidence="1">
    <location>
        <begin position="151"/>
        <end position="165"/>
    </location>
</feature>
<proteinExistence type="predicted"/>
<keyword evidence="2" id="KW-1133">Transmembrane helix</keyword>
<name>A0A921NR20_9RHOB</name>